<dbReference type="EMBL" id="DS028122">
    <property type="protein sequence ID" value="EEY67281.1"/>
    <property type="molecule type" value="Genomic_DNA"/>
</dbReference>
<evidence type="ECO:0000313" key="2">
    <source>
        <dbReference type="Proteomes" id="UP000006643"/>
    </source>
</evidence>
<dbReference type="HOGENOM" id="CLU_021192_3_2_1"/>
<dbReference type="OrthoDB" id="124845at2759"/>
<accession>D0N0W8</accession>
<dbReference type="Proteomes" id="UP000006643">
    <property type="component" value="Unassembled WGS sequence"/>
</dbReference>
<reference evidence="2" key="1">
    <citation type="journal article" date="2009" name="Nature">
        <title>Genome sequence and analysis of the Irish potato famine pathogen Phytophthora infestans.</title>
        <authorList>
            <consortium name="The Broad Institute Genome Sequencing Platform"/>
            <person name="Haas B.J."/>
            <person name="Kamoun S."/>
            <person name="Zody M.C."/>
            <person name="Jiang R.H."/>
            <person name="Handsaker R.E."/>
            <person name="Cano L.M."/>
            <person name="Grabherr M."/>
            <person name="Kodira C.D."/>
            <person name="Raffaele S."/>
            <person name="Torto-Alalibo T."/>
            <person name="Bozkurt T.O."/>
            <person name="Ah-Fong A.M."/>
            <person name="Alvarado L."/>
            <person name="Anderson V.L."/>
            <person name="Armstrong M.R."/>
            <person name="Avrova A."/>
            <person name="Baxter L."/>
            <person name="Beynon J."/>
            <person name="Boevink P.C."/>
            <person name="Bollmann S.R."/>
            <person name="Bos J.I."/>
            <person name="Bulone V."/>
            <person name="Cai G."/>
            <person name="Cakir C."/>
            <person name="Carrington J.C."/>
            <person name="Chawner M."/>
            <person name="Conti L."/>
            <person name="Costanzo S."/>
            <person name="Ewan R."/>
            <person name="Fahlgren N."/>
            <person name="Fischbach M.A."/>
            <person name="Fugelstad J."/>
            <person name="Gilroy E.M."/>
            <person name="Gnerre S."/>
            <person name="Green P.J."/>
            <person name="Grenville-Briggs L.J."/>
            <person name="Griffith J."/>
            <person name="Grunwald N.J."/>
            <person name="Horn K."/>
            <person name="Horner N.R."/>
            <person name="Hu C.H."/>
            <person name="Huitema E."/>
            <person name="Jeong D.H."/>
            <person name="Jones A.M."/>
            <person name="Jones J.D."/>
            <person name="Jones R.W."/>
            <person name="Karlsson E.K."/>
            <person name="Kunjeti S.G."/>
            <person name="Lamour K."/>
            <person name="Liu Z."/>
            <person name="Ma L."/>
            <person name="Maclean D."/>
            <person name="Chibucos M.C."/>
            <person name="McDonald H."/>
            <person name="McWalters J."/>
            <person name="Meijer H.J."/>
            <person name="Morgan W."/>
            <person name="Morris P.F."/>
            <person name="Munro C.A."/>
            <person name="O'Neill K."/>
            <person name="Ospina-Giraldo M."/>
            <person name="Pinzon A."/>
            <person name="Pritchard L."/>
            <person name="Ramsahoye B."/>
            <person name="Ren Q."/>
            <person name="Restrepo S."/>
            <person name="Roy S."/>
            <person name="Sadanandom A."/>
            <person name="Savidor A."/>
            <person name="Schornack S."/>
            <person name="Schwartz D.C."/>
            <person name="Schumann U.D."/>
            <person name="Schwessinger B."/>
            <person name="Seyer L."/>
            <person name="Sharpe T."/>
            <person name="Silvar C."/>
            <person name="Song J."/>
            <person name="Studholme D.J."/>
            <person name="Sykes S."/>
            <person name="Thines M."/>
            <person name="van de Vondervoort P.J."/>
            <person name="Phuntumart V."/>
            <person name="Wawra S."/>
            <person name="Weide R."/>
            <person name="Win J."/>
            <person name="Young C."/>
            <person name="Zhou S."/>
            <person name="Fry W."/>
            <person name="Meyers B.C."/>
            <person name="van West P."/>
            <person name="Ristaino J."/>
            <person name="Govers F."/>
            <person name="Birch P.R."/>
            <person name="Whisson S.C."/>
            <person name="Judelson H.S."/>
            <person name="Nusbaum C."/>
        </authorList>
    </citation>
    <scope>NUCLEOTIDE SEQUENCE [LARGE SCALE GENOMIC DNA]</scope>
    <source>
        <strain evidence="2">T30-4</strain>
    </source>
</reference>
<dbReference type="VEuPathDB" id="FungiDB:PITG_04276"/>
<dbReference type="eggNOG" id="ENOG502RG36">
    <property type="taxonomic scope" value="Eukaryota"/>
</dbReference>
<proteinExistence type="predicted"/>
<dbReference type="RefSeq" id="XP_002905929.1">
    <property type="nucleotide sequence ID" value="XM_002905883.1"/>
</dbReference>
<dbReference type="GeneID" id="9479966"/>
<protein>
    <submittedName>
        <fullName evidence="1">RXLR effector family protein, putative</fullName>
    </submittedName>
</protein>
<dbReference type="InParanoid" id="D0N0W8"/>
<evidence type="ECO:0000313" key="1">
    <source>
        <dbReference type="EMBL" id="EEY67281.1"/>
    </source>
</evidence>
<name>D0N0W8_PHYIT</name>
<dbReference type="AlphaFoldDB" id="D0N0W8"/>
<sequence>MMKKLKGIITSGTTKLEKFASRVKNKLAFNNQKGTEDSVANLGVGASAGGETQKATEDGIAKLGVGAMESKRTDTALAQSVTTINNKRPELNEEAFRTALTAQNGDDALTKLLVEAQSPGASHAATTVKAIQFDNWVTQKKTAGDIYNLLKLNVEDVDVLANPLLPTWISFVKTKLKEDPYDFLLLKLAKQYEEDALHKRLMAASTTASTRDIAKGLEFAQIKKWLTTGKAEDDVLKISLVPADKELGLLKHPALQTFISYATKHHTLDPYEFLVLKLAKRHGEEELPKMLVRAKSDSDLVSMAVKLESTQFKIWKEKGKTSDDVFKMLRLDIDQSIDTLKSPGLVSWFFMHKEEADNVMSSVMTKYYDDETLKKMVTHSSITGNLKATAAQVASALWLREGMPAHEAFKLLRLSGKGDNALSDPAFGTWVSYFNKLQRKKMNQDDFSHATRGS</sequence>
<dbReference type="KEGG" id="pif:PITG_04276"/>
<keyword evidence="2" id="KW-1185">Reference proteome</keyword>
<organism evidence="1 2">
    <name type="scientific">Phytophthora infestans (strain T30-4)</name>
    <name type="common">Potato late blight agent</name>
    <dbReference type="NCBI Taxonomy" id="403677"/>
    <lineage>
        <taxon>Eukaryota</taxon>
        <taxon>Sar</taxon>
        <taxon>Stramenopiles</taxon>
        <taxon>Oomycota</taxon>
        <taxon>Peronosporomycetes</taxon>
        <taxon>Peronosporales</taxon>
        <taxon>Peronosporaceae</taxon>
        <taxon>Phytophthora</taxon>
    </lineage>
</organism>
<gene>
    <name evidence="1" type="ORF">PITG_04276</name>
</gene>